<proteinExistence type="inferred from homology"/>
<dbReference type="UniPathway" id="UPA00204"/>
<feature type="chain" id="PRO_5031081730" description="Glutathione hydrolase proenzyme" evidence="13">
    <location>
        <begin position="30"/>
        <end position="613"/>
    </location>
</feature>
<dbReference type="GO" id="GO:0103068">
    <property type="term" value="F:leukotriene C4 gamma-glutamyl transferase activity"/>
    <property type="evidence" value="ECO:0007669"/>
    <property type="project" value="UniProtKB-EC"/>
</dbReference>
<dbReference type="GO" id="GO:0036374">
    <property type="term" value="F:glutathione hydrolase activity"/>
    <property type="evidence" value="ECO:0007669"/>
    <property type="project" value="UniProtKB-UniRule"/>
</dbReference>
<dbReference type="PRINTS" id="PR01210">
    <property type="entry name" value="GGTRANSPTASE"/>
</dbReference>
<evidence type="ECO:0000256" key="10">
    <source>
        <dbReference type="PIRSR" id="PIRSR600101-2"/>
    </source>
</evidence>
<sequence>MRGGRFGSALSVGLLLATALTAGSATAGADEALDRAPDGTTGSSGRSVEQPVAVGYGGAVASDTLESTEAGIEVLRRGGKAADAAVAVAATLGVTDPFVAGLGGGGFIVYYDARTRKVSTIDGRETTPAAGGETMFIDPATGEPYPFSTAVTSGLSVGVPGMLATWERALQRWGRFDLDEMLQPAIRVADRGFPLDAAVRGQIASNADRLSQFTSSAELFLPGGEVPEVGTLMRNPDLADTYRQIARHGTDAFYEGSVGRDMVDAVQEPPLAPDATIDPPAGLMTMDDVEAYRAIDRQPTHMQYRGYDVYGMAPPSSGGITVGEALNILERFDMSDMDRAQALHHYLEASRLAFADRNRYIGDADYVDVPQRQLLSDRFATQRACQIDPEAAGTSPVAPGNPFGPGTCQAAGKATPGGLEGTHTNHFVVSDRWGNVVSYTNTIEQLGGSGIVVPGRGFLLNNELTDFNFAPTQGDAPDPNLPEPGKRPRSSMSPTIVLHHGKPFFAVGSPGGTTIITTVLQIIVNRLDFGMSLPDAIAAPRATQRNTARTLAESTFINAPTGAALRALGHEFDTSTGIGIAAGLEFRRDGAVIAAGEPVRHGGTSAAVVRPAR</sequence>
<evidence type="ECO:0000256" key="8">
    <source>
        <dbReference type="ARBA" id="ARBA00047417"/>
    </source>
</evidence>
<dbReference type="AlphaFoldDB" id="A0A7Z1AWR1"/>
<comment type="pathway">
    <text evidence="11">Sulfur metabolism; glutathione metabolism.</text>
</comment>
<dbReference type="PANTHER" id="PTHR43199:SF1">
    <property type="entry name" value="GLUTATHIONE HYDROLASE PROENZYME"/>
    <property type="match status" value="1"/>
</dbReference>
<dbReference type="PANTHER" id="PTHR43199">
    <property type="entry name" value="GLUTATHIONE HYDROLASE"/>
    <property type="match status" value="1"/>
</dbReference>
<dbReference type="Gene3D" id="1.10.246.130">
    <property type="match status" value="1"/>
</dbReference>
<comment type="catalytic activity">
    <reaction evidence="1 11">
        <text>an S-substituted glutathione + H2O = an S-substituted L-cysteinylglycine + L-glutamate</text>
        <dbReference type="Rhea" id="RHEA:59468"/>
        <dbReference type="ChEBI" id="CHEBI:15377"/>
        <dbReference type="ChEBI" id="CHEBI:29985"/>
        <dbReference type="ChEBI" id="CHEBI:90779"/>
        <dbReference type="ChEBI" id="CHEBI:143103"/>
        <dbReference type="EC" id="3.4.19.13"/>
    </reaction>
</comment>
<evidence type="ECO:0000256" key="13">
    <source>
        <dbReference type="SAM" id="SignalP"/>
    </source>
</evidence>
<comment type="catalytic activity">
    <reaction evidence="2 11">
        <text>glutathione + H2O = L-cysteinylglycine + L-glutamate</text>
        <dbReference type="Rhea" id="RHEA:28807"/>
        <dbReference type="ChEBI" id="CHEBI:15377"/>
        <dbReference type="ChEBI" id="CHEBI:29985"/>
        <dbReference type="ChEBI" id="CHEBI:57925"/>
        <dbReference type="ChEBI" id="CHEBI:61694"/>
        <dbReference type="EC" id="3.4.19.13"/>
    </reaction>
</comment>
<dbReference type="InterPro" id="IPR000101">
    <property type="entry name" value="GGT_peptidase"/>
</dbReference>
<dbReference type="Gene3D" id="3.60.20.40">
    <property type="match status" value="1"/>
</dbReference>
<dbReference type="OrthoDB" id="9781342at2"/>
<evidence type="ECO:0000313" key="14">
    <source>
        <dbReference type="EMBL" id="OLF08100.1"/>
    </source>
</evidence>
<comment type="similarity">
    <text evidence="3 11">Belongs to the gamma-glutamyltransferase family.</text>
</comment>
<evidence type="ECO:0000313" key="15">
    <source>
        <dbReference type="Proteomes" id="UP000185696"/>
    </source>
</evidence>
<dbReference type="Proteomes" id="UP000185696">
    <property type="component" value="Unassembled WGS sequence"/>
</dbReference>
<evidence type="ECO:0000256" key="12">
    <source>
        <dbReference type="SAM" id="MobiDB-lite"/>
    </source>
</evidence>
<keyword evidence="4 11" id="KW-0808">Transferase</keyword>
<keyword evidence="5 11" id="KW-0378">Hydrolase</keyword>
<keyword evidence="13" id="KW-0732">Signal</keyword>
<reference evidence="14 15" key="1">
    <citation type="submission" date="2016-12" db="EMBL/GenBank/DDBJ databases">
        <title>The draft genome sequence of Actinophytocola xinjiangensis.</title>
        <authorList>
            <person name="Wang W."/>
            <person name="Yuan L."/>
        </authorList>
    </citation>
    <scope>NUCLEOTIDE SEQUENCE [LARGE SCALE GENOMIC DNA]</scope>
    <source>
        <strain evidence="14 15">CGMCC 4.4663</strain>
    </source>
</reference>
<accession>A0A7Z1AWR1</accession>
<feature type="region of interest" description="Disordered" evidence="12">
    <location>
        <begin position="469"/>
        <end position="492"/>
    </location>
</feature>
<dbReference type="GO" id="GO:0006750">
    <property type="term" value="P:glutathione biosynthetic process"/>
    <property type="evidence" value="ECO:0007669"/>
    <property type="project" value="UniProtKB-KW"/>
</dbReference>
<dbReference type="InterPro" id="IPR043138">
    <property type="entry name" value="GGT_lsub"/>
</dbReference>
<evidence type="ECO:0000256" key="9">
    <source>
        <dbReference type="PIRSR" id="PIRSR600101-1"/>
    </source>
</evidence>
<comment type="caution">
    <text evidence="14">The sequence shown here is derived from an EMBL/GenBank/DDBJ whole genome shotgun (WGS) entry which is preliminary data.</text>
</comment>
<gene>
    <name evidence="14" type="ORF">BLA60_24885</name>
</gene>
<dbReference type="Pfam" id="PF01019">
    <property type="entry name" value="G_glu_transpept"/>
    <property type="match status" value="1"/>
</dbReference>
<evidence type="ECO:0000256" key="1">
    <source>
        <dbReference type="ARBA" id="ARBA00001049"/>
    </source>
</evidence>
<dbReference type="InterPro" id="IPR043137">
    <property type="entry name" value="GGT_ssub_C"/>
</dbReference>
<keyword evidence="6 11" id="KW-0865">Zymogen</keyword>
<feature type="binding site" evidence="10">
    <location>
        <position position="512"/>
    </location>
    <ligand>
        <name>L-glutamate</name>
        <dbReference type="ChEBI" id="CHEBI:29985"/>
    </ligand>
</feature>
<keyword evidence="11" id="KW-0317">Glutathione biosynthesis</keyword>
<evidence type="ECO:0000256" key="5">
    <source>
        <dbReference type="ARBA" id="ARBA00022801"/>
    </source>
</evidence>
<feature type="active site" description="Nucleophile" evidence="9">
    <location>
        <position position="424"/>
    </location>
</feature>
<keyword evidence="7 11" id="KW-0012">Acyltransferase</keyword>
<evidence type="ECO:0000256" key="2">
    <source>
        <dbReference type="ARBA" id="ARBA00001089"/>
    </source>
</evidence>
<comment type="subunit">
    <text evidence="11">This enzyme consists of two polypeptide chains, which are synthesized in precursor form from a single polypeptide.</text>
</comment>
<name>A0A7Z1AWR1_9PSEU</name>
<feature type="signal peptide" evidence="13">
    <location>
        <begin position="1"/>
        <end position="29"/>
    </location>
</feature>
<feature type="binding site" evidence="10">
    <location>
        <begin position="490"/>
        <end position="491"/>
    </location>
    <ligand>
        <name>L-glutamate</name>
        <dbReference type="ChEBI" id="CHEBI:29985"/>
    </ligand>
</feature>
<dbReference type="GO" id="GO:0006751">
    <property type="term" value="P:glutathione catabolic process"/>
    <property type="evidence" value="ECO:0007669"/>
    <property type="project" value="UniProtKB-UniRule"/>
</dbReference>
<dbReference type="NCBIfam" id="TIGR00066">
    <property type="entry name" value="g_glut_trans"/>
    <property type="match status" value="1"/>
</dbReference>
<feature type="binding site" evidence="10">
    <location>
        <position position="124"/>
    </location>
    <ligand>
        <name>L-glutamate</name>
        <dbReference type="ChEBI" id="CHEBI:29985"/>
    </ligand>
</feature>
<dbReference type="EMBL" id="MSIF01000013">
    <property type="protein sequence ID" value="OLF08100.1"/>
    <property type="molecule type" value="Genomic_DNA"/>
</dbReference>
<evidence type="ECO:0000256" key="3">
    <source>
        <dbReference type="ARBA" id="ARBA00009381"/>
    </source>
</evidence>
<organism evidence="14 15">
    <name type="scientific">Actinophytocola xinjiangensis</name>
    <dbReference type="NCBI Taxonomy" id="485602"/>
    <lineage>
        <taxon>Bacteria</taxon>
        <taxon>Bacillati</taxon>
        <taxon>Actinomycetota</taxon>
        <taxon>Actinomycetes</taxon>
        <taxon>Pseudonocardiales</taxon>
        <taxon>Pseudonocardiaceae</taxon>
    </lineage>
</organism>
<comment type="catalytic activity">
    <reaction evidence="8 11">
        <text>an N-terminal (5-L-glutamyl)-[peptide] + an alpha-amino acid = 5-L-glutamyl amino acid + an N-terminal L-alpha-aminoacyl-[peptide]</text>
        <dbReference type="Rhea" id="RHEA:23904"/>
        <dbReference type="Rhea" id="RHEA-COMP:9780"/>
        <dbReference type="Rhea" id="RHEA-COMP:9795"/>
        <dbReference type="ChEBI" id="CHEBI:77644"/>
        <dbReference type="ChEBI" id="CHEBI:78597"/>
        <dbReference type="ChEBI" id="CHEBI:78599"/>
        <dbReference type="ChEBI" id="CHEBI:78608"/>
        <dbReference type="EC" id="2.3.2.2"/>
    </reaction>
</comment>
<dbReference type="EC" id="3.4.19.13" evidence="11"/>
<dbReference type="InterPro" id="IPR051792">
    <property type="entry name" value="GGT_bact"/>
</dbReference>
<feature type="binding site" evidence="10">
    <location>
        <position position="466"/>
    </location>
    <ligand>
        <name>L-glutamate</name>
        <dbReference type="ChEBI" id="CHEBI:29985"/>
    </ligand>
</feature>
<evidence type="ECO:0000256" key="7">
    <source>
        <dbReference type="ARBA" id="ARBA00023315"/>
    </source>
</evidence>
<comment type="PTM">
    <text evidence="11">Cleaved by autocatalysis into a large and a small subunit.</text>
</comment>
<dbReference type="EC" id="2.3.2.2" evidence="11"/>
<dbReference type="SUPFAM" id="SSF56235">
    <property type="entry name" value="N-terminal nucleophile aminohydrolases (Ntn hydrolases)"/>
    <property type="match status" value="1"/>
</dbReference>
<dbReference type="RefSeq" id="WP_075135403.1">
    <property type="nucleotide sequence ID" value="NZ_MSIF01000013.1"/>
</dbReference>
<evidence type="ECO:0000256" key="4">
    <source>
        <dbReference type="ARBA" id="ARBA00022679"/>
    </source>
</evidence>
<dbReference type="InterPro" id="IPR029055">
    <property type="entry name" value="Ntn_hydrolases_N"/>
</dbReference>
<protein>
    <recommendedName>
        <fullName evidence="11">Glutathione hydrolase proenzyme</fullName>
        <ecNumber evidence="11">2.3.2.2</ecNumber>
        <ecNumber evidence="11">3.4.19.13</ecNumber>
    </recommendedName>
    <component>
        <recommendedName>
            <fullName evidence="11">Glutathione hydrolase large chain</fullName>
        </recommendedName>
    </component>
    <component>
        <recommendedName>
            <fullName evidence="11">Glutathione hydrolase small chain</fullName>
        </recommendedName>
    </component>
</protein>
<evidence type="ECO:0000256" key="6">
    <source>
        <dbReference type="ARBA" id="ARBA00023145"/>
    </source>
</evidence>
<keyword evidence="15" id="KW-1185">Reference proteome</keyword>
<evidence type="ECO:0000256" key="11">
    <source>
        <dbReference type="RuleBase" id="RU368036"/>
    </source>
</evidence>